<dbReference type="InterPro" id="IPR036876">
    <property type="entry name" value="UVR_dom_sf"/>
</dbReference>
<dbReference type="SUPFAM" id="SSF47781">
    <property type="entry name" value="RuvA domain 2-like"/>
    <property type="match status" value="1"/>
</dbReference>
<dbReference type="Gene3D" id="3.30.420.340">
    <property type="entry name" value="UvrC, RNAse H endonuclease domain"/>
    <property type="match status" value="1"/>
</dbReference>
<dbReference type="NCBIfam" id="NF001824">
    <property type="entry name" value="PRK00558.1-5"/>
    <property type="match status" value="1"/>
</dbReference>
<keyword evidence="5 7" id="KW-0234">DNA repair</keyword>
<reference evidence="11" key="1">
    <citation type="submission" date="2013-03" db="EMBL/GenBank/DDBJ databases">
        <title>Draft genome sequence of the hydrogen-ethanol-producing anaerobic alkalithermophilic Caloramator celere.</title>
        <authorList>
            <person name="Ciranna A."/>
            <person name="Larjo A."/>
            <person name="Kivisto A."/>
            <person name="Santala V."/>
            <person name="Roos C."/>
            <person name="Karp M."/>
        </authorList>
    </citation>
    <scope>NUCLEOTIDE SEQUENCE [LARGE SCALE GENOMIC DNA]</scope>
    <source>
        <strain evidence="11">DSM 8682</strain>
    </source>
</reference>
<evidence type="ECO:0000256" key="3">
    <source>
        <dbReference type="ARBA" id="ARBA00022769"/>
    </source>
</evidence>
<dbReference type="InterPro" id="IPR001943">
    <property type="entry name" value="UVR_dom"/>
</dbReference>
<evidence type="ECO:0000313" key="12">
    <source>
        <dbReference type="Proteomes" id="UP000014923"/>
    </source>
</evidence>
<dbReference type="Gene3D" id="1.10.150.20">
    <property type="entry name" value="5' to 3' exonuclease, C-terminal subdomain"/>
    <property type="match status" value="1"/>
</dbReference>
<dbReference type="InterPro" id="IPR010994">
    <property type="entry name" value="RuvA_2-like"/>
</dbReference>
<comment type="caution">
    <text evidence="11">The sequence shown here is derived from an EMBL/GenBank/DDBJ whole genome shotgun (WGS) entry which is preliminary data.</text>
</comment>
<dbReference type="PROSITE" id="PS50165">
    <property type="entry name" value="UVRC"/>
    <property type="match status" value="1"/>
</dbReference>
<proteinExistence type="inferred from homology"/>
<dbReference type="CDD" id="cd10434">
    <property type="entry name" value="GIY-YIG_UvrC_Cho"/>
    <property type="match status" value="1"/>
</dbReference>
<dbReference type="Pfam" id="PF14520">
    <property type="entry name" value="HHH_5"/>
    <property type="match status" value="1"/>
</dbReference>
<evidence type="ECO:0000256" key="1">
    <source>
        <dbReference type="ARBA" id="ARBA00022490"/>
    </source>
</evidence>
<dbReference type="SUPFAM" id="SSF82771">
    <property type="entry name" value="GIY-YIG endonuclease"/>
    <property type="match status" value="1"/>
</dbReference>
<dbReference type="Pfam" id="PF02151">
    <property type="entry name" value="UVR"/>
    <property type="match status" value="1"/>
</dbReference>
<gene>
    <name evidence="7" type="primary">uvrC</name>
    <name evidence="11" type="ORF">TCEL_00318</name>
</gene>
<dbReference type="RefSeq" id="WP_018662202.1">
    <property type="nucleotide sequence ID" value="NZ_HF952018.1"/>
</dbReference>
<dbReference type="GO" id="GO:0003677">
    <property type="term" value="F:DNA binding"/>
    <property type="evidence" value="ECO:0007669"/>
    <property type="project" value="UniProtKB-UniRule"/>
</dbReference>
<dbReference type="InterPro" id="IPR047296">
    <property type="entry name" value="GIY-YIG_UvrC_Cho"/>
</dbReference>
<evidence type="ECO:0000313" key="11">
    <source>
        <dbReference type="EMBL" id="CDF58272.1"/>
    </source>
</evidence>
<comment type="function">
    <text evidence="7">The UvrABC repair system catalyzes the recognition and processing of DNA lesions. UvrC both incises the 5' and 3' sides of the lesion. The N-terminal half is responsible for the 3' incision and the C-terminal half is responsible for the 5' incision.</text>
</comment>
<feature type="domain" description="UvrC family homology region profile" evidence="10">
    <location>
        <begin position="252"/>
        <end position="491"/>
    </location>
</feature>
<dbReference type="GO" id="GO:0009380">
    <property type="term" value="C:excinuclease repair complex"/>
    <property type="evidence" value="ECO:0007669"/>
    <property type="project" value="InterPro"/>
</dbReference>
<keyword evidence="3 7" id="KW-0228">DNA excision</keyword>
<evidence type="ECO:0000256" key="2">
    <source>
        <dbReference type="ARBA" id="ARBA00022763"/>
    </source>
</evidence>
<keyword evidence="4 7" id="KW-0267">Excision nuclease</keyword>
<evidence type="ECO:0000256" key="5">
    <source>
        <dbReference type="ARBA" id="ARBA00023204"/>
    </source>
</evidence>
<accession>R7RPY7</accession>
<evidence type="ECO:0000259" key="10">
    <source>
        <dbReference type="PROSITE" id="PS50165"/>
    </source>
</evidence>
<evidence type="ECO:0000259" key="9">
    <source>
        <dbReference type="PROSITE" id="PS50164"/>
    </source>
</evidence>
<evidence type="ECO:0000256" key="6">
    <source>
        <dbReference type="ARBA" id="ARBA00023236"/>
    </source>
</evidence>
<dbReference type="InterPro" id="IPR035901">
    <property type="entry name" value="GIY-YIG_endonuc_sf"/>
</dbReference>
<protein>
    <recommendedName>
        <fullName evidence="7">UvrABC system protein C</fullName>
        <shortName evidence="7">Protein UvrC</shortName>
    </recommendedName>
    <alternativeName>
        <fullName evidence="7">Excinuclease ABC subunit C</fullName>
    </alternativeName>
</protein>
<dbReference type="Proteomes" id="UP000014923">
    <property type="component" value="Unassembled WGS sequence"/>
</dbReference>
<dbReference type="Gene3D" id="3.40.1440.10">
    <property type="entry name" value="GIY-YIG endonuclease"/>
    <property type="match status" value="1"/>
</dbReference>
<dbReference type="Pfam" id="PF01541">
    <property type="entry name" value="GIY-YIG"/>
    <property type="match status" value="1"/>
</dbReference>
<keyword evidence="1 7" id="KW-0963">Cytoplasm</keyword>
<dbReference type="HAMAP" id="MF_00203">
    <property type="entry name" value="UvrC"/>
    <property type="match status" value="1"/>
</dbReference>
<dbReference type="GO" id="GO:0009381">
    <property type="term" value="F:excinuclease ABC activity"/>
    <property type="evidence" value="ECO:0007669"/>
    <property type="project" value="UniProtKB-UniRule"/>
</dbReference>
<dbReference type="PROSITE" id="PS50164">
    <property type="entry name" value="GIY_YIG"/>
    <property type="match status" value="1"/>
</dbReference>
<evidence type="ECO:0000259" key="8">
    <source>
        <dbReference type="PROSITE" id="PS50151"/>
    </source>
</evidence>
<dbReference type="PANTHER" id="PTHR30562">
    <property type="entry name" value="UVRC/OXIDOREDUCTASE"/>
    <property type="match status" value="1"/>
</dbReference>
<dbReference type="SUPFAM" id="SSF46600">
    <property type="entry name" value="C-terminal UvrC-binding domain of UvrB"/>
    <property type="match status" value="1"/>
</dbReference>
<keyword evidence="6 7" id="KW-0742">SOS response</keyword>
<feature type="domain" description="UVR" evidence="8">
    <location>
        <begin position="201"/>
        <end position="236"/>
    </location>
</feature>
<dbReference type="NCBIfam" id="TIGR00194">
    <property type="entry name" value="uvrC"/>
    <property type="match status" value="1"/>
</dbReference>
<dbReference type="Pfam" id="PF08459">
    <property type="entry name" value="UvrC_RNaseH_dom"/>
    <property type="match status" value="1"/>
</dbReference>
<dbReference type="AlphaFoldDB" id="R7RPY7"/>
<dbReference type="Pfam" id="PF22920">
    <property type="entry name" value="UvrC_RNaseH"/>
    <property type="match status" value="1"/>
</dbReference>
<organism evidence="11 12">
    <name type="scientific">Thermobrachium celere DSM 8682</name>
    <dbReference type="NCBI Taxonomy" id="941824"/>
    <lineage>
        <taxon>Bacteria</taxon>
        <taxon>Bacillati</taxon>
        <taxon>Bacillota</taxon>
        <taxon>Clostridia</taxon>
        <taxon>Eubacteriales</taxon>
        <taxon>Clostridiaceae</taxon>
        <taxon>Thermobrachium</taxon>
    </lineage>
</organism>
<dbReference type="SMART" id="SM00278">
    <property type="entry name" value="HhH1"/>
    <property type="match status" value="2"/>
</dbReference>
<dbReference type="SMART" id="SM00465">
    <property type="entry name" value="GIYc"/>
    <property type="match status" value="1"/>
</dbReference>
<comment type="similarity">
    <text evidence="7">Belongs to the UvrC family.</text>
</comment>
<keyword evidence="2 7" id="KW-0227">DNA damage</keyword>
<dbReference type="InterPro" id="IPR001162">
    <property type="entry name" value="UvrC_RNase_H_dom"/>
</dbReference>
<dbReference type="HOGENOM" id="CLU_014841_3_2_9"/>
<dbReference type="InterPro" id="IPR038476">
    <property type="entry name" value="UvrC_RNase_H_dom_sf"/>
</dbReference>
<dbReference type="FunFam" id="3.40.1440.10:FF:000001">
    <property type="entry name" value="UvrABC system protein C"/>
    <property type="match status" value="1"/>
</dbReference>
<comment type="subunit">
    <text evidence="7">Interacts with UvrB in an incision complex.</text>
</comment>
<dbReference type="InterPro" id="IPR003583">
    <property type="entry name" value="Hlx-hairpin-Hlx_DNA-bd_motif"/>
</dbReference>
<dbReference type="OrthoDB" id="9804933at2"/>
<dbReference type="InterPro" id="IPR000305">
    <property type="entry name" value="GIY-YIG_endonuc"/>
</dbReference>
<dbReference type="EMBL" id="CAVN010000095">
    <property type="protein sequence ID" value="CDF58272.1"/>
    <property type="molecule type" value="Genomic_DNA"/>
</dbReference>
<feature type="domain" description="GIY-YIG" evidence="9">
    <location>
        <begin position="11"/>
        <end position="89"/>
    </location>
</feature>
<keyword evidence="12" id="KW-1185">Reference proteome</keyword>
<dbReference type="GO" id="GO:0005737">
    <property type="term" value="C:cytoplasm"/>
    <property type="evidence" value="ECO:0007669"/>
    <property type="project" value="UniProtKB-SubCell"/>
</dbReference>
<dbReference type="GO" id="GO:0009432">
    <property type="term" value="P:SOS response"/>
    <property type="evidence" value="ECO:0007669"/>
    <property type="project" value="UniProtKB-UniRule"/>
</dbReference>
<dbReference type="GO" id="GO:0006289">
    <property type="term" value="P:nucleotide-excision repair"/>
    <property type="evidence" value="ECO:0007669"/>
    <property type="project" value="UniProtKB-UniRule"/>
</dbReference>
<dbReference type="eggNOG" id="COG0322">
    <property type="taxonomic scope" value="Bacteria"/>
</dbReference>
<sequence length="614" mass="71512">MFEERLKSLPEQPGVYLMKNELGEIIYVGKAVNLKNRVKQYFKSSNHPPKVRAMVSNVSDFEYIITNSELEALILECNLIKKYKPKYNILLKDDKQYPYIKVTLNEEYPRVLITRRYERDGAKYFGPYTDTSAVRETINLIRKLFKIRTCRKNLKYGVEVDRPCLNYHINKCLAPCTGKVDPEDYKQFIDDVLRLLQGKYDELIKNLEEKMYLESSRLNFEKAAEYRDQINSIKKIQEKQRIISSYLDDEDVIAFAKDDEGVSFEVFFIRNGKLIGRENFYFDDVDEDALSQFLVQFYEEREFIPKEILLSSELPEINIIESYLSNKKGSKVAIKVPKRGEKSEIVELARKNAFETLKNIRNKLQEEKLKTEFVLHELKRTLNLENLPNRIEAYDISNIQGTDSVGGMVVYENAKPNKKQYRRFKIKTIVGSDDFNSMAEIVERRFSRGLEEIKVLLEEGKNISEGKFSSFPDLILVDGGELQVNAVKRVVNSFGLAIPICGMVKDDRHKTKSLFYEGREIILDKHSYLYRFIASIQEEVHRFAISYHRGLKNKNTLSSVLDDIPNVGKKRKLALLKHFNSIDEIKNASIDKLLEVEGINEKAALSIFNYFHNE</sequence>
<dbReference type="PROSITE" id="PS50151">
    <property type="entry name" value="UVR"/>
    <property type="match status" value="1"/>
</dbReference>
<evidence type="ECO:0000256" key="7">
    <source>
        <dbReference type="HAMAP-Rule" id="MF_00203"/>
    </source>
</evidence>
<dbReference type="InterPro" id="IPR050066">
    <property type="entry name" value="UvrABC_protein_C"/>
</dbReference>
<dbReference type="Gene3D" id="4.10.860.10">
    <property type="entry name" value="UVR domain"/>
    <property type="match status" value="1"/>
</dbReference>
<name>R7RPY7_9CLOT</name>
<dbReference type="InterPro" id="IPR004791">
    <property type="entry name" value="UvrC"/>
</dbReference>
<comment type="subcellular location">
    <subcellularLocation>
        <location evidence="7">Cytoplasm</location>
    </subcellularLocation>
</comment>
<evidence type="ECO:0000256" key="4">
    <source>
        <dbReference type="ARBA" id="ARBA00022881"/>
    </source>
</evidence>
<dbReference type="PANTHER" id="PTHR30562:SF1">
    <property type="entry name" value="UVRABC SYSTEM PROTEIN C"/>
    <property type="match status" value="1"/>
</dbReference>